<dbReference type="GO" id="GO:0016813">
    <property type="term" value="F:hydrolase activity, acting on carbon-nitrogen (but not peptide) bonds, in linear amidines"/>
    <property type="evidence" value="ECO:0007669"/>
    <property type="project" value="InterPro"/>
</dbReference>
<evidence type="ECO:0000256" key="2">
    <source>
        <dbReference type="ARBA" id="ARBA00022801"/>
    </source>
</evidence>
<sequence>MTDRTAQESFLDDFARLSSFGATAGGGVERLAGSPEHAQLREWLAGRFVAHGFTAHFDAIGNLFGLAELVPGAPFVLFGSHTDSQPLAGRFDGAYGVLTALHAASRVVDDHRRAGSAPTYNIAIVDWFNEEGARFKPSMMGSGVFTGKLTLADALATRDPAGTSVASALRSTAMHGDFTSPPLAAYGEIHIEQGRSMDAAGVTIGAVDATWSAYKYEVVVHGEQGHTGSARMSDRRDALLGAAHLVTAVHDLIEHFEVDELHTSVGEFTVAPNSPVTIAREVRLLADLRAETTGLLDEAFAHLESRIAEIEQRTRTRIEIVSRSVWRSGPFLQGGIRLIERSAAAHGFSQGRVKTLAGHDATNMKDMIPTLLAFIPSVDGISHNEREFSTDADMLAGLSVFEDVVRELSTNGMPE</sequence>
<name>A0A7W9FCK3_9MICO</name>
<gene>
    <name evidence="4" type="ORF">HD600_001070</name>
</gene>
<dbReference type="AlphaFoldDB" id="A0A7W9FCK3"/>
<feature type="binding site" evidence="3">
    <location>
        <position position="92"/>
    </location>
    <ligand>
        <name>Zn(2+)</name>
        <dbReference type="ChEBI" id="CHEBI:29105"/>
        <label>2</label>
    </ligand>
</feature>
<keyword evidence="5" id="KW-1185">Reference proteome</keyword>
<keyword evidence="2 4" id="KW-0378">Hydrolase</keyword>
<feature type="binding site" evidence="3">
    <location>
        <position position="81"/>
    </location>
    <ligand>
        <name>Zn(2+)</name>
        <dbReference type="ChEBI" id="CHEBI:29105"/>
        <label>1</label>
    </ligand>
</feature>
<protein>
    <submittedName>
        <fullName evidence="4">N-carbamoyl-L-amino-acid hydrolase</fullName>
        <ecNumber evidence="4">3.5.1.87</ecNumber>
    </submittedName>
</protein>
<dbReference type="Gene3D" id="3.30.70.360">
    <property type="match status" value="1"/>
</dbReference>
<dbReference type="InterPro" id="IPR010158">
    <property type="entry name" value="Amidase_Cbmase"/>
</dbReference>
<dbReference type="NCBIfam" id="TIGR01879">
    <property type="entry name" value="hydantase"/>
    <property type="match status" value="1"/>
</dbReference>
<feature type="binding site" evidence="3">
    <location>
        <position position="92"/>
    </location>
    <ligand>
        <name>Zn(2+)</name>
        <dbReference type="ChEBI" id="CHEBI:29105"/>
        <label>1</label>
    </ligand>
</feature>
<dbReference type="Gene3D" id="3.40.630.10">
    <property type="entry name" value="Zn peptidases"/>
    <property type="match status" value="1"/>
</dbReference>
<comment type="similarity">
    <text evidence="1">Belongs to the peptidase M20 family.</text>
</comment>
<proteinExistence type="inferred from homology"/>
<comment type="caution">
    <text evidence="4">The sequence shown here is derived from an EMBL/GenBank/DDBJ whole genome shotgun (WGS) entry which is preliminary data.</text>
</comment>
<dbReference type="InterPro" id="IPR036264">
    <property type="entry name" value="Bact_exopeptidase_dim_dom"/>
</dbReference>
<evidence type="ECO:0000313" key="4">
    <source>
        <dbReference type="EMBL" id="MBB5742573.1"/>
    </source>
</evidence>
<dbReference type="SUPFAM" id="SSF55031">
    <property type="entry name" value="Bacterial exopeptidase dimerisation domain"/>
    <property type="match status" value="1"/>
</dbReference>
<dbReference type="EC" id="3.5.1.87" evidence="4"/>
<dbReference type="PANTHER" id="PTHR32494:SF5">
    <property type="entry name" value="ALLANTOATE AMIDOHYDROLASE"/>
    <property type="match status" value="1"/>
</dbReference>
<evidence type="ECO:0000313" key="5">
    <source>
        <dbReference type="Proteomes" id="UP000517712"/>
    </source>
</evidence>
<dbReference type="CDD" id="cd03884">
    <property type="entry name" value="M20_bAS"/>
    <property type="match status" value="1"/>
</dbReference>
<dbReference type="RefSeq" id="WP_184282084.1">
    <property type="nucleotide sequence ID" value="NZ_BAAAPG010000001.1"/>
</dbReference>
<reference evidence="4 5" key="1">
    <citation type="submission" date="2020-08" db="EMBL/GenBank/DDBJ databases">
        <title>Sequencing the genomes of 1000 actinobacteria strains.</title>
        <authorList>
            <person name="Klenk H.-P."/>
        </authorList>
    </citation>
    <scope>NUCLEOTIDE SEQUENCE [LARGE SCALE GENOMIC DNA]</scope>
    <source>
        <strain evidence="4 5">DSM 24823</strain>
    </source>
</reference>
<evidence type="ECO:0000256" key="3">
    <source>
        <dbReference type="PIRSR" id="PIRSR001235-1"/>
    </source>
</evidence>
<dbReference type="InterPro" id="IPR002933">
    <property type="entry name" value="Peptidase_M20"/>
</dbReference>
<organism evidence="4 5">
    <name type="scientific">Microbacterium ginsengiterrae</name>
    <dbReference type="NCBI Taxonomy" id="546115"/>
    <lineage>
        <taxon>Bacteria</taxon>
        <taxon>Bacillati</taxon>
        <taxon>Actinomycetota</taxon>
        <taxon>Actinomycetes</taxon>
        <taxon>Micrococcales</taxon>
        <taxon>Microbacteriaceae</taxon>
        <taxon>Microbacterium</taxon>
    </lineage>
</organism>
<feature type="binding site" evidence="3">
    <location>
        <position position="131"/>
    </location>
    <ligand>
        <name>Zn(2+)</name>
        <dbReference type="ChEBI" id="CHEBI:29105"/>
        <label>2</label>
    </ligand>
</feature>
<dbReference type="PIRSF" id="PIRSF001235">
    <property type="entry name" value="Amidase_carbamoylase"/>
    <property type="match status" value="1"/>
</dbReference>
<keyword evidence="3" id="KW-0862">Zinc</keyword>
<dbReference type="GO" id="GO:0050538">
    <property type="term" value="F:N-carbamoyl-L-amino-acid hydrolase activity"/>
    <property type="evidence" value="ECO:0007669"/>
    <property type="project" value="UniProtKB-EC"/>
</dbReference>
<feature type="binding site" evidence="3">
    <location>
        <position position="383"/>
    </location>
    <ligand>
        <name>Zn(2+)</name>
        <dbReference type="ChEBI" id="CHEBI:29105"/>
        <label>2</label>
    </ligand>
</feature>
<dbReference type="NCBIfam" id="NF006772">
    <property type="entry name" value="PRK09290.2-1"/>
    <property type="match status" value="1"/>
</dbReference>
<evidence type="ECO:0000256" key="1">
    <source>
        <dbReference type="ARBA" id="ARBA00006153"/>
    </source>
</evidence>
<accession>A0A7W9FCK3</accession>
<dbReference type="EMBL" id="JACHMU010000001">
    <property type="protein sequence ID" value="MBB5742573.1"/>
    <property type="molecule type" value="Genomic_DNA"/>
</dbReference>
<dbReference type="GO" id="GO:0046872">
    <property type="term" value="F:metal ion binding"/>
    <property type="evidence" value="ECO:0007669"/>
    <property type="project" value="UniProtKB-KW"/>
</dbReference>
<comment type="cofactor">
    <cofactor evidence="3">
        <name>Zn(2+)</name>
        <dbReference type="ChEBI" id="CHEBI:29105"/>
    </cofactor>
    <text evidence="3">Binds 2 Zn(2+) ions per subunit.</text>
</comment>
<keyword evidence="3" id="KW-0479">Metal-binding</keyword>
<dbReference type="Pfam" id="PF01546">
    <property type="entry name" value="Peptidase_M20"/>
    <property type="match status" value="1"/>
</dbReference>
<dbReference type="Proteomes" id="UP000517712">
    <property type="component" value="Unassembled WGS sequence"/>
</dbReference>
<feature type="binding site" evidence="3">
    <location>
        <position position="190"/>
    </location>
    <ligand>
        <name>Zn(2+)</name>
        <dbReference type="ChEBI" id="CHEBI:29105"/>
        <label>1</label>
    </ligand>
</feature>
<dbReference type="PANTHER" id="PTHR32494">
    <property type="entry name" value="ALLANTOATE DEIMINASE-RELATED"/>
    <property type="match status" value="1"/>
</dbReference>
<dbReference type="SUPFAM" id="SSF53187">
    <property type="entry name" value="Zn-dependent exopeptidases"/>
    <property type="match status" value="1"/>
</dbReference>